<keyword evidence="3" id="KW-1185">Reference proteome</keyword>
<dbReference type="EMBL" id="JARXHW010000003">
    <property type="protein sequence ID" value="MDQ8206334.1"/>
    <property type="molecule type" value="Genomic_DNA"/>
</dbReference>
<evidence type="ECO:0000313" key="3">
    <source>
        <dbReference type="Proteomes" id="UP001225316"/>
    </source>
</evidence>
<feature type="signal peptide" evidence="1">
    <location>
        <begin position="1"/>
        <end position="23"/>
    </location>
</feature>
<sequence length="244" mass="27490">MKSTTFIATLLCLLVLQTHRSLAQETENPTVQVEMTLMCWDNELELTYPGHDAKKPILAPMQVRSSAITYEGPASYQLSSLLPPNEDGTTPSVPLAQVTLPLDSEQVLVILIPNKSRENAMPYNALVIDDRYEIFPKQSVRFLNFTSQKLTGQLGPSKFEIEPRGQAIAKPEVTTGPKHLVPFRMVRYVTENQSWRPVISTVFSMPSNIRILVLLLEDPNEPFQLRFVLLRDLIANDQLEVTDA</sequence>
<organism evidence="2 3">
    <name type="scientific">Thalassobacterium maritimum</name>
    <dbReference type="NCBI Taxonomy" id="3041265"/>
    <lineage>
        <taxon>Bacteria</taxon>
        <taxon>Pseudomonadati</taxon>
        <taxon>Verrucomicrobiota</taxon>
        <taxon>Opitutia</taxon>
        <taxon>Puniceicoccales</taxon>
        <taxon>Coraliomargaritaceae</taxon>
        <taxon>Thalassobacterium</taxon>
    </lineage>
</organism>
<evidence type="ECO:0000256" key="1">
    <source>
        <dbReference type="SAM" id="SignalP"/>
    </source>
</evidence>
<evidence type="ECO:0000313" key="2">
    <source>
        <dbReference type="EMBL" id="MDQ8206334.1"/>
    </source>
</evidence>
<protein>
    <recommendedName>
        <fullName evidence="4">DUF4138 domain-containing protein</fullName>
    </recommendedName>
</protein>
<gene>
    <name evidence="2" type="ORF">QEH52_02360</name>
</gene>
<accession>A0ABU1ASW2</accession>
<proteinExistence type="predicted"/>
<evidence type="ECO:0008006" key="4">
    <source>
        <dbReference type="Google" id="ProtNLM"/>
    </source>
</evidence>
<name>A0ABU1ASW2_9BACT</name>
<comment type="caution">
    <text evidence="2">The sequence shown here is derived from an EMBL/GenBank/DDBJ whole genome shotgun (WGS) entry which is preliminary data.</text>
</comment>
<reference evidence="2 3" key="1">
    <citation type="submission" date="2023-04" db="EMBL/GenBank/DDBJ databases">
        <title>A novel bacteria isolated from coastal sediment.</title>
        <authorList>
            <person name="Liu X.-J."/>
            <person name="Du Z.-J."/>
        </authorList>
    </citation>
    <scope>NUCLEOTIDE SEQUENCE [LARGE SCALE GENOMIC DNA]</scope>
    <source>
        <strain evidence="2 3">SDUM461003</strain>
    </source>
</reference>
<dbReference type="Proteomes" id="UP001225316">
    <property type="component" value="Unassembled WGS sequence"/>
</dbReference>
<feature type="chain" id="PRO_5047021804" description="DUF4138 domain-containing protein" evidence="1">
    <location>
        <begin position="24"/>
        <end position="244"/>
    </location>
</feature>
<keyword evidence="1" id="KW-0732">Signal</keyword>
<dbReference type="RefSeq" id="WP_308948375.1">
    <property type="nucleotide sequence ID" value="NZ_JARXHW010000003.1"/>
</dbReference>